<dbReference type="InterPro" id="IPR050471">
    <property type="entry name" value="AB_hydrolase"/>
</dbReference>
<protein>
    <submittedName>
        <fullName evidence="1">Pimeloyl-ACP methyl ester carboxylesterase</fullName>
    </submittedName>
</protein>
<reference evidence="1 2" key="1">
    <citation type="submission" date="2019-03" db="EMBL/GenBank/DDBJ databases">
        <title>Genomic Encyclopedia of Type Strains, Phase IV (KMG-IV): sequencing the most valuable type-strain genomes for metagenomic binning, comparative biology and taxonomic classification.</title>
        <authorList>
            <person name="Goeker M."/>
        </authorList>
    </citation>
    <scope>NUCLEOTIDE SEQUENCE [LARGE SCALE GENOMIC DNA]</scope>
    <source>
        <strain evidence="1 2">DSM 45765</strain>
    </source>
</reference>
<sequence>MGATPLPATTRAPSLTDAAGDVLDMLDRLGLPQVVIGGCEMGGYVAMAVLRAAPHRVAGLLLSDCTPKGDSVSRCVERLSIAERAETEGTAGWLAEHTLPSLFGRTSLETRSAMVRWTRQLIELQSPGGVSWAQRAMAARRDVTEILRDSTIPALVLVGEQNQLFSPAEAKQTVELLPYGELTVLPGVGQLSALEDSGTFAELVRGWLARF</sequence>
<evidence type="ECO:0000313" key="1">
    <source>
        <dbReference type="EMBL" id="TCP48597.1"/>
    </source>
</evidence>
<comment type="caution">
    <text evidence="1">The sequence shown here is derived from an EMBL/GenBank/DDBJ whole genome shotgun (WGS) entry which is preliminary data.</text>
</comment>
<dbReference type="PANTHER" id="PTHR43433:SF5">
    <property type="entry name" value="AB HYDROLASE-1 DOMAIN-CONTAINING PROTEIN"/>
    <property type="match status" value="1"/>
</dbReference>
<dbReference type="PANTHER" id="PTHR43433">
    <property type="entry name" value="HYDROLASE, ALPHA/BETA FOLD FAMILY PROTEIN"/>
    <property type="match status" value="1"/>
</dbReference>
<dbReference type="EMBL" id="SLXQ01000010">
    <property type="protein sequence ID" value="TCP48597.1"/>
    <property type="molecule type" value="Genomic_DNA"/>
</dbReference>
<dbReference type="Gene3D" id="3.40.50.1820">
    <property type="entry name" value="alpha/beta hydrolase"/>
    <property type="match status" value="1"/>
</dbReference>
<dbReference type="InterPro" id="IPR004142">
    <property type="entry name" value="NDRG"/>
</dbReference>
<dbReference type="SUPFAM" id="SSF53474">
    <property type="entry name" value="alpha/beta-Hydrolases"/>
    <property type="match status" value="1"/>
</dbReference>
<evidence type="ECO:0000313" key="2">
    <source>
        <dbReference type="Proteomes" id="UP000294911"/>
    </source>
</evidence>
<name>A0A4R2QHG0_9PSEU</name>
<dbReference type="AlphaFoldDB" id="A0A4R2QHG0"/>
<accession>A0A4R2QHG0</accession>
<keyword evidence="2" id="KW-1185">Reference proteome</keyword>
<dbReference type="Pfam" id="PF03096">
    <property type="entry name" value="Ndr"/>
    <property type="match status" value="1"/>
</dbReference>
<organism evidence="1 2">
    <name type="scientific">Tamaricihabitans halophyticus</name>
    <dbReference type="NCBI Taxonomy" id="1262583"/>
    <lineage>
        <taxon>Bacteria</taxon>
        <taxon>Bacillati</taxon>
        <taxon>Actinomycetota</taxon>
        <taxon>Actinomycetes</taxon>
        <taxon>Pseudonocardiales</taxon>
        <taxon>Pseudonocardiaceae</taxon>
        <taxon>Tamaricihabitans</taxon>
    </lineage>
</organism>
<gene>
    <name evidence="1" type="ORF">EV191_110157</name>
</gene>
<proteinExistence type="predicted"/>
<dbReference type="Proteomes" id="UP000294911">
    <property type="component" value="Unassembled WGS sequence"/>
</dbReference>
<dbReference type="InterPro" id="IPR029058">
    <property type="entry name" value="AB_hydrolase_fold"/>
</dbReference>